<evidence type="ECO:0000313" key="4">
    <source>
        <dbReference type="EMBL" id="MCG2588012.1"/>
    </source>
</evidence>
<dbReference type="PANTHER" id="PTHR48106">
    <property type="entry name" value="QUINONE OXIDOREDUCTASE PIG3-RELATED"/>
    <property type="match status" value="1"/>
</dbReference>
<dbReference type="InterPro" id="IPR036291">
    <property type="entry name" value="NAD(P)-bd_dom_sf"/>
</dbReference>
<dbReference type="InterPro" id="IPR013154">
    <property type="entry name" value="ADH-like_N"/>
</dbReference>
<dbReference type="Pfam" id="PF00107">
    <property type="entry name" value="ADH_zinc_N"/>
    <property type="match status" value="1"/>
</dbReference>
<dbReference type="InterPro" id="IPR020843">
    <property type="entry name" value="ER"/>
</dbReference>
<dbReference type="InterPro" id="IPR013149">
    <property type="entry name" value="ADH-like_C"/>
</dbReference>
<proteinExistence type="predicted"/>
<keyword evidence="1" id="KW-0521">NADP</keyword>
<keyword evidence="2" id="KW-0560">Oxidoreductase</keyword>
<dbReference type="Pfam" id="PF08240">
    <property type="entry name" value="ADH_N"/>
    <property type="match status" value="1"/>
</dbReference>
<dbReference type="CDD" id="cd05276">
    <property type="entry name" value="p53_inducible_oxidoreductase"/>
    <property type="match status" value="1"/>
</dbReference>
<evidence type="ECO:0000256" key="2">
    <source>
        <dbReference type="ARBA" id="ARBA00023002"/>
    </source>
</evidence>
<reference evidence="4" key="1">
    <citation type="submission" date="2022-01" db="EMBL/GenBank/DDBJ databases">
        <authorList>
            <person name="Wang Y."/>
        </authorList>
    </citation>
    <scope>NUCLEOTIDE SEQUENCE</scope>
    <source>
        <strain evidence="4">WB101</strain>
    </source>
</reference>
<protein>
    <submittedName>
        <fullName evidence="4">NAD(P)H-quinone oxidoreductase</fullName>
    </submittedName>
</protein>
<accession>A0ABS9KAY2</accession>
<dbReference type="InterPro" id="IPR014189">
    <property type="entry name" value="Quinone_OxRdtase_PIG3"/>
</dbReference>
<dbReference type="SUPFAM" id="SSF50129">
    <property type="entry name" value="GroES-like"/>
    <property type="match status" value="1"/>
</dbReference>
<feature type="domain" description="Enoyl reductase (ER)" evidence="3">
    <location>
        <begin position="8"/>
        <end position="325"/>
    </location>
</feature>
<gene>
    <name evidence="4" type="ORF">L6773_05515</name>
</gene>
<dbReference type="Gene3D" id="3.90.180.10">
    <property type="entry name" value="Medium-chain alcohol dehydrogenases, catalytic domain"/>
    <property type="match status" value="1"/>
</dbReference>
<dbReference type="EMBL" id="JAKLWS010000004">
    <property type="protein sequence ID" value="MCG2588012.1"/>
    <property type="molecule type" value="Genomic_DNA"/>
</dbReference>
<dbReference type="Gene3D" id="3.40.50.720">
    <property type="entry name" value="NAD(P)-binding Rossmann-like Domain"/>
    <property type="match status" value="1"/>
</dbReference>
<dbReference type="NCBIfam" id="TIGR02824">
    <property type="entry name" value="quinone_pig3"/>
    <property type="match status" value="1"/>
</dbReference>
<evidence type="ECO:0000313" key="5">
    <source>
        <dbReference type="Proteomes" id="UP001165366"/>
    </source>
</evidence>
<evidence type="ECO:0000256" key="1">
    <source>
        <dbReference type="ARBA" id="ARBA00022857"/>
    </source>
</evidence>
<reference evidence="4" key="2">
    <citation type="submission" date="2024-05" db="EMBL/GenBank/DDBJ databases">
        <title>Rhodohalobacter halophilus gen. nov., sp. nov., a moderately halophilic member of the family Balneolaceae.</title>
        <authorList>
            <person name="Xia J."/>
        </authorList>
    </citation>
    <scope>NUCLEOTIDE SEQUENCE</scope>
    <source>
        <strain evidence="4">WB101</strain>
    </source>
</reference>
<dbReference type="PANTHER" id="PTHR48106:SF18">
    <property type="entry name" value="QUINONE OXIDOREDUCTASE PIG3"/>
    <property type="match status" value="1"/>
</dbReference>
<keyword evidence="5" id="KW-1185">Reference proteome</keyword>
<dbReference type="RefSeq" id="WP_237852856.1">
    <property type="nucleotide sequence ID" value="NZ_JAKLWS010000004.1"/>
</dbReference>
<dbReference type="InterPro" id="IPR011032">
    <property type="entry name" value="GroES-like_sf"/>
</dbReference>
<comment type="caution">
    <text evidence="4">The sequence shown here is derived from an EMBL/GenBank/DDBJ whole genome shotgun (WGS) entry which is preliminary data.</text>
</comment>
<dbReference type="SUPFAM" id="SSF51735">
    <property type="entry name" value="NAD(P)-binding Rossmann-fold domains"/>
    <property type="match status" value="1"/>
</dbReference>
<dbReference type="SMART" id="SM00829">
    <property type="entry name" value="PKS_ER"/>
    <property type="match status" value="1"/>
</dbReference>
<evidence type="ECO:0000259" key="3">
    <source>
        <dbReference type="SMART" id="SM00829"/>
    </source>
</evidence>
<dbReference type="Proteomes" id="UP001165366">
    <property type="component" value="Unassembled WGS sequence"/>
</dbReference>
<sequence>MKALLIDEDSDQPVMKVGEIPDPHPESHEILVKVESTALNRADLLQKAGKYPVPEGASPILGLEMAGVVDKVGSRVTEFKQGDPVFGLLPGGGYAEYCTIHENMAMPVPEELSFEEAAGIPEVFLTAFQAIDWLGELSKEETILIHAGASGVGTSAIQLAKYLYDVRIISTAGTDQKNELCENLGSGLSINYKEENFADVIESKFGENCVDLIIDFVGSPYWDMNIKILGLDGRLVYLSMLGGAKVDQMNLVPILRKRLTIKGSTLRNRSDAYKIKLTKEFKEKALGLFSDGTLKPIIDSVYDWSDVEEAHSRMKKNLNAGKIILTGM</sequence>
<organism evidence="4 5">
    <name type="scientific">Rhodohalobacter sulfatireducens</name>
    <dbReference type="NCBI Taxonomy" id="2911366"/>
    <lineage>
        <taxon>Bacteria</taxon>
        <taxon>Pseudomonadati</taxon>
        <taxon>Balneolota</taxon>
        <taxon>Balneolia</taxon>
        <taxon>Balneolales</taxon>
        <taxon>Balneolaceae</taxon>
        <taxon>Rhodohalobacter</taxon>
    </lineage>
</organism>
<name>A0ABS9KAY2_9BACT</name>